<dbReference type="EMBL" id="AP029264">
    <property type="protein sequence ID" value="BFF94912.1"/>
    <property type="molecule type" value="Genomic_DNA"/>
</dbReference>
<feature type="region of interest" description="Disordered" evidence="1">
    <location>
        <begin position="331"/>
        <end position="385"/>
    </location>
</feature>
<gene>
    <name evidence="3" type="ORF">DMAD_12425</name>
</gene>
<sequence>MSHTPLIALLLLLLAAAQAAPAQDSPADAQETVTTPTPPNEEEESSSLSPVESGTFTIDFVTDLILTTDARGEIFSEATESPFGTTEEPLPESVVLQLEAERAQTAQPETTAVSEITTERPWIAVTKKSISDTTLGTTTTEPTKGKNLNSYFQGKPGTTGTANLVEDNLVLNSEEDQFEAKMGATMLPLIIEDEVQLVPTPRILPEVEESRTEAGLLRLATTEAVAVEQTTLETVQEDKETSTVEAIQETTELSSTPLSTFTQAQLETTTETIETTTNAPITTTSAEPVLLTTKRAIVLEAQPETTAANVMETSSSLPITTLATETETATGIPTTNVPRMSSAETTTPAPETTIPPTQVPSAAPITTSSAIPTSSPITTSTPESTTTFATSTTVIPETPTTTTNVVVSSTPAPRPVQTRAPRVERIFNSDGVEVLYGYSSVVRTNRS</sequence>
<evidence type="ECO:0000256" key="2">
    <source>
        <dbReference type="SAM" id="SignalP"/>
    </source>
</evidence>
<dbReference type="AlphaFoldDB" id="A0AAU9FGX1"/>
<organism evidence="3 4">
    <name type="scientific">Drosophila madeirensis</name>
    <name type="common">Fruit fly</name>
    <dbReference type="NCBI Taxonomy" id="30013"/>
    <lineage>
        <taxon>Eukaryota</taxon>
        <taxon>Metazoa</taxon>
        <taxon>Ecdysozoa</taxon>
        <taxon>Arthropoda</taxon>
        <taxon>Hexapoda</taxon>
        <taxon>Insecta</taxon>
        <taxon>Pterygota</taxon>
        <taxon>Neoptera</taxon>
        <taxon>Endopterygota</taxon>
        <taxon>Diptera</taxon>
        <taxon>Brachycera</taxon>
        <taxon>Muscomorpha</taxon>
        <taxon>Ephydroidea</taxon>
        <taxon>Drosophilidae</taxon>
        <taxon>Drosophila</taxon>
        <taxon>Sophophora</taxon>
    </lineage>
</organism>
<feature type="region of interest" description="Disordered" evidence="1">
    <location>
        <begin position="23"/>
        <end position="53"/>
    </location>
</feature>
<evidence type="ECO:0000313" key="4">
    <source>
        <dbReference type="Proteomes" id="UP001500889"/>
    </source>
</evidence>
<protein>
    <submittedName>
        <fullName evidence="3">Mucin-5AC</fullName>
    </submittedName>
</protein>
<evidence type="ECO:0000313" key="3">
    <source>
        <dbReference type="EMBL" id="BFF94912.1"/>
    </source>
</evidence>
<feature type="compositionally biased region" description="Low complexity" evidence="1">
    <location>
        <begin position="23"/>
        <end position="35"/>
    </location>
</feature>
<feature type="signal peptide" evidence="2">
    <location>
        <begin position="1"/>
        <end position="19"/>
    </location>
</feature>
<keyword evidence="2" id="KW-0732">Signal</keyword>
<accession>A0AAU9FGX1</accession>
<dbReference type="Proteomes" id="UP001500889">
    <property type="component" value="Chromosome U"/>
</dbReference>
<feature type="chain" id="PRO_5043358776" evidence="2">
    <location>
        <begin position="20"/>
        <end position="447"/>
    </location>
</feature>
<name>A0AAU9FGX1_DROMD</name>
<keyword evidence="4" id="KW-1185">Reference proteome</keyword>
<evidence type="ECO:0000256" key="1">
    <source>
        <dbReference type="SAM" id="MobiDB-lite"/>
    </source>
</evidence>
<feature type="compositionally biased region" description="Low complexity" evidence="1">
    <location>
        <begin position="343"/>
        <end position="385"/>
    </location>
</feature>
<proteinExistence type="predicted"/>
<reference evidence="3 4" key="1">
    <citation type="submission" date="2024-02" db="EMBL/GenBank/DDBJ databases">
        <title>A chromosome-level genome assembly of Drosophila madeirensis, a fruit fly species endemic to Madeira island.</title>
        <authorList>
            <person name="Tomihara K."/>
            <person name="Llopart A."/>
            <person name="Yamamoto D."/>
        </authorList>
    </citation>
    <scope>NUCLEOTIDE SEQUENCE [LARGE SCALE GENOMIC DNA]</scope>
    <source>
        <strain evidence="3 4">RF1</strain>
    </source>
</reference>